<accession>A0A6J6GLN4</accession>
<evidence type="ECO:0000256" key="1">
    <source>
        <dbReference type="ARBA" id="ARBA00007228"/>
    </source>
</evidence>
<reference evidence="6" key="1">
    <citation type="submission" date="2020-05" db="EMBL/GenBank/DDBJ databases">
        <authorList>
            <person name="Chiriac C."/>
            <person name="Salcher M."/>
            <person name="Ghai R."/>
            <person name="Kavagutti S V."/>
        </authorList>
    </citation>
    <scope>NUCLEOTIDE SEQUENCE</scope>
</reference>
<dbReference type="AlphaFoldDB" id="A0A6J6GLN4"/>
<feature type="domain" description="tRNA/rRNA methyltransferase SpoU type" evidence="4">
    <location>
        <begin position="90"/>
        <end position="224"/>
    </location>
</feature>
<dbReference type="GO" id="GO:0032259">
    <property type="term" value="P:methylation"/>
    <property type="evidence" value="ECO:0007669"/>
    <property type="project" value="UniProtKB-KW"/>
</dbReference>
<dbReference type="InterPro" id="IPR001537">
    <property type="entry name" value="SpoU_MeTrfase"/>
</dbReference>
<feature type="domain" description="MRM3-like substrate binding" evidence="5">
    <location>
        <begin position="3"/>
        <end position="73"/>
    </location>
</feature>
<organism evidence="6">
    <name type="scientific">freshwater metagenome</name>
    <dbReference type="NCBI Taxonomy" id="449393"/>
    <lineage>
        <taxon>unclassified sequences</taxon>
        <taxon>metagenomes</taxon>
        <taxon>ecological metagenomes</taxon>
    </lineage>
</organism>
<dbReference type="PANTHER" id="PTHR43191">
    <property type="entry name" value="RRNA METHYLTRANSFERASE 3"/>
    <property type="match status" value="1"/>
</dbReference>
<dbReference type="InterPro" id="IPR053888">
    <property type="entry name" value="MRM3-like_sub_bind"/>
</dbReference>
<evidence type="ECO:0000259" key="4">
    <source>
        <dbReference type="Pfam" id="PF00588"/>
    </source>
</evidence>
<evidence type="ECO:0000313" key="6">
    <source>
        <dbReference type="EMBL" id="CAB4600739.1"/>
    </source>
</evidence>
<gene>
    <name evidence="6" type="ORF">UFOPK1493_04306</name>
</gene>
<dbReference type="InterPro" id="IPR029028">
    <property type="entry name" value="Alpha/beta_knot_MTases"/>
</dbReference>
<dbReference type="SUPFAM" id="SSF75217">
    <property type="entry name" value="alpha/beta knot"/>
    <property type="match status" value="1"/>
</dbReference>
<dbReference type="GO" id="GO:0008173">
    <property type="term" value="F:RNA methyltransferase activity"/>
    <property type="evidence" value="ECO:0007669"/>
    <property type="project" value="InterPro"/>
</dbReference>
<dbReference type="InterPro" id="IPR029064">
    <property type="entry name" value="Ribosomal_eL30-like_sf"/>
</dbReference>
<comment type="similarity">
    <text evidence="1">Belongs to the class IV-like SAM-binding methyltransferase superfamily. RNA methyltransferase TrmH family.</text>
</comment>
<dbReference type="Gene3D" id="3.30.1330.30">
    <property type="match status" value="1"/>
</dbReference>
<protein>
    <submittedName>
        <fullName evidence="6">Unannotated protein</fullName>
    </submittedName>
</protein>
<keyword evidence="2" id="KW-0489">Methyltransferase</keyword>
<dbReference type="Pfam" id="PF00588">
    <property type="entry name" value="SpoU_methylase"/>
    <property type="match status" value="1"/>
</dbReference>
<dbReference type="SUPFAM" id="SSF55315">
    <property type="entry name" value="L30e-like"/>
    <property type="match status" value="1"/>
</dbReference>
<name>A0A6J6GLN4_9ZZZZ</name>
<evidence type="ECO:0000256" key="2">
    <source>
        <dbReference type="ARBA" id="ARBA00022603"/>
    </source>
</evidence>
<sequence length="243" mass="24843">MGRRSARLEEGAFVVEGPVLVAAAAAAGWEIEAVFVANGAWSYQPPDGVPVFELGPGVVEKVASTDTPQSALAVVRRRTATLDALASATFVVVGDRIADPGNAGTLLRSAEAAGADVVVLSSGSVDVFNPKVVRASAGALFHVPIVTDVSLDEVVRATPCRIVGTSSHRGVPYTDVDLTVPTAVVLGNEAHGLPDDAPVEDWVTIPHAGRAESLNVAMAATVLAFEVARQRRAAANPLAGGPG</sequence>
<dbReference type="Pfam" id="PF22435">
    <property type="entry name" value="MRM3-like_sub_bind"/>
    <property type="match status" value="1"/>
</dbReference>
<dbReference type="Gene3D" id="3.40.1280.10">
    <property type="match status" value="1"/>
</dbReference>
<dbReference type="GO" id="GO:0006396">
    <property type="term" value="P:RNA processing"/>
    <property type="evidence" value="ECO:0007669"/>
    <property type="project" value="InterPro"/>
</dbReference>
<dbReference type="GO" id="GO:0003723">
    <property type="term" value="F:RNA binding"/>
    <property type="evidence" value="ECO:0007669"/>
    <property type="project" value="InterPro"/>
</dbReference>
<dbReference type="CDD" id="cd18095">
    <property type="entry name" value="SpoU-like_rRNA-MTase"/>
    <property type="match status" value="1"/>
</dbReference>
<evidence type="ECO:0000256" key="3">
    <source>
        <dbReference type="ARBA" id="ARBA00022679"/>
    </source>
</evidence>
<proteinExistence type="inferred from homology"/>
<evidence type="ECO:0000259" key="5">
    <source>
        <dbReference type="Pfam" id="PF22435"/>
    </source>
</evidence>
<dbReference type="InterPro" id="IPR029026">
    <property type="entry name" value="tRNA_m1G_MTases_N"/>
</dbReference>
<dbReference type="PANTHER" id="PTHR43191:SF2">
    <property type="entry name" value="RRNA METHYLTRANSFERASE 3, MITOCHONDRIAL"/>
    <property type="match status" value="1"/>
</dbReference>
<dbReference type="InterPro" id="IPR051259">
    <property type="entry name" value="rRNA_Methyltransferase"/>
</dbReference>
<keyword evidence="3" id="KW-0808">Transferase</keyword>
<dbReference type="EMBL" id="CAEZSR010000321">
    <property type="protein sequence ID" value="CAB4600739.1"/>
    <property type="molecule type" value="Genomic_DNA"/>
</dbReference>